<reference evidence="1" key="1">
    <citation type="submission" date="2022-11" db="EMBL/GenBank/DDBJ databases">
        <authorList>
            <person name="Hyden B.L."/>
            <person name="Feng K."/>
            <person name="Yates T."/>
            <person name="Jawdy S."/>
            <person name="Smart L.B."/>
            <person name="Muchero W."/>
        </authorList>
    </citation>
    <scope>NUCLEOTIDE SEQUENCE</scope>
    <source>
        <tissue evidence="1">Shoot tip</tissue>
    </source>
</reference>
<accession>A0A9Q0U8L9</accession>
<evidence type="ECO:0000313" key="1">
    <source>
        <dbReference type="EMBL" id="KAJ6725465.1"/>
    </source>
</evidence>
<evidence type="ECO:0000313" key="2">
    <source>
        <dbReference type="Proteomes" id="UP001151532"/>
    </source>
</evidence>
<dbReference type="EMBL" id="JAPFFK010000013">
    <property type="protein sequence ID" value="KAJ6725465.1"/>
    <property type="molecule type" value="Genomic_DNA"/>
</dbReference>
<dbReference type="Proteomes" id="UP001151532">
    <property type="component" value="Chromosome 8"/>
</dbReference>
<gene>
    <name evidence="1" type="ORF">OIU79_003775</name>
</gene>
<reference evidence="1" key="2">
    <citation type="journal article" date="2023" name="Int. J. Mol. Sci.">
        <title>De Novo Assembly and Annotation of 11 Diverse Shrub Willow (Salix) Genomes Reveals Novel Gene Organization in Sex-Linked Regions.</title>
        <authorList>
            <person name="Hyden B."/>
            <person name="Feng K."/>
            <person name="Yates T.B."/>
            <person name="Jawdy S."/>
            <person name="Cereghino C."/>
            <person name="Smart L.B."/>
            <person name="Muchero W."/>
        </authorList>
    </citation>
    <scope>NUCLEOTIDE SEQUENCE</scope>
    <source>
        <tissue evidence="1">Shoot tip</tissue>
    </source>
</reference>
<dbReference type="AlphaFoldDB" id="A0A9Q0U8L9"/>
<sequence>MDCATSPRMTDVNLGNKTMPLNCVGTVGLQVQGSDFQNDVQGVFSFNVGVPPASLDVLNTVTLNPDHEPPDIESMDVTNEEHTPNVQDCISAEHSQTCEDLVQSGSYLSKDLPTANDGTVEVQRDKMVC</sequence>
<keyword evidence="2" id="KW-1185">Reference proteome</keyword>
<comment type="caution">
    <text evidence="1">The sequence shown here is derived from an EMBL/GenBank/DDBJ whole genome shotgun (WGS) entry which is preliminary data.</text>
</comment>
<protein>
    <submittedName>
        <fullName evidence="1">Uncharacterized protein</fullName>
    </submittedName>
</protein>
<name>A0A9Q0U8L9_SALPP</name>
<organism evidence="1 2">
    <name type="scientific">Salix purpurea</name>
    <name type="common">Purple osier willow</name>
    <dbReference type="NCBI Taxonomy" id="77065"/>
    <lineage>
        <taxon>Eukaryota</taxon>
        <taxon>Viridiplantae</taxon>
        <taxon>Streptophyta</taxon>
        <taxon>Embryophyta</taxon>
        <taxon>Tracheophyta</taxon>
        <taxon>Spermatophyta</taxon>
        <taxon>Magnoliopsida</taxon>
        <taxon>eudicotyledons</taxon>
        <taxon>Gunneridae</taxon>
        <taxon>Pentapetalae</taxon>
        <taxon>rosids</taxon>
        <taxon>fabids</taxon>
        <taxon>Malpighiales</taxon>
        <taxon>Salicaceae</taxon>
        <taxon>Saliceae</taxon>
        <taxon>Salix</taxon>
    </lineage>
</organism>
<proteinExistence type="predicted"/>